<protein>
    <submittedName>
        <fullName evidence="2">10842_t:CDS:1</fullName>
    </submittedName>
</protein>
<feature type="chain" id="PRO_5040115962" evidence="1">
    <location>
        <begin position="18"/>
        <end position="163"/>
    </location>
</feature>
<sequence>MLSLLLVLPLLVEFLIMENINTTKDCSFENWYDQEYSLDQYFPFVKLTNEFLNILEIKGFQNFTLLERNFIHNNLEQLVIDLQDSLLHPEYNNFDNSDNFGNSDMPDISQFIYATTNNLVDIKSSQSKCLLSFITTQLLDFEYSLSKYWEFRNDRFLRGLWNG</sequence>
<comment type="caution">
    <text evidence="2">The sequence shown here is derived from an EMBL/GenBank/DDBJ whole genome shotgun (WGS) entry which is preliminary data.</text>
</comment>
<evidence type="ECO:0000256" key="1">
    <source>
        <dbReference type="SAM" id="SignalP"/>
    </source>
</evidence>
<proteinExistence type="predicted"/>
<dbReference type="AlphaFoldDB" id="A0A9N8WMT4"/>
<evidence type="ECO:0000313" key="2">
    <source>
        <dbReference type="EMBL" id="CAG8489894.1"/>
    </source>
</evidence>
<reference evidence="2" key="1">
    <citation type="submission" date="2021-06" db="EMBL/GenBank/DDBJ databases">
        <authorList>
            <person name="Kallberg Y."/>
            <person name="Tangrot J."/>
            <person name="Rosling A."/>
        </authorList>
    </citation>
    <scope>NUCLEOTIDE SEQUENCE</scope>
    <source>
        <strain evidence="2">AZ414A</strain>
    </source>
</reference>
<name>A0A9N8WMT4_9GLOM</name>
<dbReference type="EMBL" id="CAJVPK010000291">
    <property type="protein sequence ID" value="CAG8489894.1"/>
    <property type="molecule type" value="Genomic_DNA"/>
</dbReference>
<gene>
    <name evidence="2" type="ORF">DEBURN_LOCUS4115</name>
</gene>
<evidence type="ECO:0000313" key="3">
    <source>
        <dbReference type="Proteomes" id="UP000789706"/>
    </source>
</evidence>
<keyword evidence="1" id="KW-0732">Signal</keyword>
<feature type="signal peptide" evidence="1">
    <location>
        <begin position="1"/>
        <end position="17"/>
    </location>
</feature>
<accession>A0A9N8WMT4</accession>
<organism evidence="2 3">
    <name type="scientific">Diversispora eburnea</name>
    <dbReference type="NCBI Taxonomy" id="1213867"/>
    <lineage>
        <taxon>Eukaryota</taxon>
        <taxon>Fungi</taxon>
        <taxon>Fungi incertae sedis</taxon>
        <taxon>Mucoromycota</taxon>
        <taxon>Glomeromycotina</taxon>
        <taxon>Glomeromycetes</taxon>
        <taxon>Diversisporales</taxon>
        <taxon>Diversisporaceae</taxon>
        <taxon>Diversispora</taxon>
    </lineage>
</organism>
<keyword evidence="3" id="KW-1185">Reference proteome</keyword>
<dbReference type="Proteomes" id="UP000789706">
    <property type="component" value="Unassembled WGS sequence"/>
</dbReference>